<dbReference type="GO" id="GO:0016787">
    <property type="term" value="F:hydrolase activity"/>
    <property type="evidence" value="ECO:0007669"/>
    <property type="project" value="UniProtKB-KW"/>
</dbReference>
<evidence type="ECO:0000313" key="4">
    <source>
        <dbReference type="Proteomes" id="UP000006620"/>
    </source>
</evidence>
<dbReference type="GO" id="GO:0016020">
    <property type="term" value="C:membrane"/>
    <property type="evidence" value="ECO:0007669"/>
    <property type="project" value="TreeGrafter"/>
</dbReference>
<dbReference type="KEGG" id="pms:KNP414_05200"/>
<evidence type="ECO:0000313" key="3">
    <source>
        <dbReference type="EMBL" id="AEI43724.1"/>
    </source>
</evidence>
<protein>
    <submittedName>
        <fullName evidence="3">YclE</fullName>
    </submittedName>
</protein>
<dbReference type="Pfam" id="PF00561">
    <property type="entry name" value="Abhydrolase_1"/>
    <property type="match status" value="1"/>
</dbReference>
<proteinExistence type="predicted"/>
<dbReference type="AlphaFoldDB" id="F8FBW3"/>
<dbReference type="HOGENOM" id="CLU_020336_50_0_9"/>
<dbReference type="Proteomes" id="UP000006620">
    <property type="component" value="Chromosome"/>
</dbReference>
<dbReference type="InterPro" id="IPR050266">
    <property type="entry name" value="AB_hydrolase_sf"/>
</dbReference>
<dbReference type="PATRIC" id="fig|1036673.3.peg.4812"/>
<accession>F8FBW3</accession>
<dbReference type="Gene3D" id="3.40.50.1820">
    <property type="entry name" value="alpha/beta hydrolase"/>
    <property type="match status" value="1"/>
</dbReference>
<dbReference type="PANTHER" id="PTHR43798:SF31">
    <property type="entry name" value="AB HYDROLASE SUPERFAMILY PROTEIN YCLE"/>
    <property type="match status" value="1"/>
</dbReference>
<dbReference type="SUPFAM" id="SSF53474">
    <property type="entry name" value="alpha/beta-Hydrolases"/>
    <property type="match status" value="1"/>
</dbReference>
<organism evidence="3 4">
    <name type="scientific">Paenibacillus mucilaginosus (strain KNP414)</name>
    <dbReference type="NCBI Taxonomy" id="1036673"/>
    <lineage>
        <taxon>Bacteria</taxon>
        <taxon>Bacillati</taxon>
        <taxon>Bacillota</taxon>
        <taxon>Bacilli</taxon>
        <taxon>Bacillales</taxon>
        <taxon>Paenibacillaceae</taxon>
        <taxon>Paenibacillus</taxon>
    </lineage>
</organism>
<reference evidence="3 4" key="2">
    <citation type="journal article" date="2013" name="Genome Announc.">
        <title>Genome Sequence of Growth-Improving Paenibacillus mucilaginosus Strain KNP414.</title>
        <authorList>
            <person name="Lu J.J."/>
            <person name="Wang J.F."/>
            <person name="Hu X.F."/>
        </authorList>
    </citation>
    <scope>NUCLEOTIDE SEQUENCE [LARGE SCALE GENOMIC DNA]</scope>
    <source>
        <strain evidence="3 4">KNP414</strain>
    </source>
</reference>
<dbReference type="PANTHER" id="PTHR43798">
    <property type="entry name" value="MONOACYLGLYCEROL LIPASE"/>
    <property type="match status" value="1"/>
</dbReference>
<dbReference type="InterPro" id="IPR029058">
    <property type="entry name" value="AB_hydrolase_fold"/>
</dbReference>
<dbReference type="RefSeq" id="WP_013918877.1">
    <property type="nucleotide sequence ID" value="NC_015690.1"/>
</dbReference>
<dbReference type="EMBL" id="CP002869">
    <property type="protein sequence ID" value="AEI43724.1"/>
    <property type="molecule type" value="Genomic_DNA"/>
</dbReference>
<evidence type="ECO:0000259" key="2">
    <source>
        <dbReference type="Pfam" id="PF00561"/>
    </source>
</evidence>
<dbReference type="InterPro" id="IPR000073">
    <property type="entry name" value="AB_hydrolase_1"/>
</dbReference>
<gene>
    <name evidence="3" type="primary">yclE</name>
    <name evidence="3" type="ordered locus">KNP414_05200</name>
</gene>
<name>F8FBW3_PAEMK</name>
<sequence>MSLGGIIDMDGFPLAYRIEGEGPPVLIVGSETYYPRLFSQELRKKLQLIFVDHRAFVKPSRSIKPEDYTLERIVQDMEVIRTTLKLGRVTVLGHSGSAFIALEYARTYPGHTATAVLLNSAPTNSAERQQGSLRHFDETASPERKAKFERDIALLPGDIEREPERRFAHACIRMAAHSFYDPGVDAAPMWEGVYTNMEIIDHLWGRVFAEIDMLERLHEVKAPVWIGLGRYDYLVSPVSLWDGIEERCSHVKVTVFEHSGHNPMWEEPEVFDRMLTEWVDGKESNSSLI</sequence>
<evidence type="ECO:0000256" key="1">
    <source>
        <dbReference type="ARBA" id="ARBA00022801"/>
    </source>
</evidence>
<keyword evidence="1" id="KW-0378">Hydrolase</keyword>
<reference evidence="4" key="1">
    <citation type="submission" date="2011-06" db="EMBL/GenBank/DDBJ databases">
        <title>Complete genome sequence of Paenibacillus mucilaginosus KNP414.</title>
        <authorList>
            <person name="Wang J."/>
            <person name="Hu S."/>
            <person name="Hu X."/>
            <person name="Zhang B."/>
            <person name="Dong D."/>
            <person name="Zhang S."/>
            <person name="Zhao K."/>
            <person name="Wu D."/>
        </authorList>
    </citation>
    <scope>NUCLEOTIDE SEQUENCE [LARGE SCALE GENOMIC DNA]</scope>
    <source>
        <strain evidence="4">KNP414</strain>
    </source>
</reference>
<feature type="domain" description="AB hydrolase-1" evidence="2">
    <location>
        <begin position="40"/>
        <end position="268"/>
    </location>
</feature>